<evidence type="ECO:0000313" key="2">
    <source>
        <dbReference type="Proteomes" id="UP000316621"/>
    </source>
</evidence>
<organism evidence="1 2">
    <name type="scientific">Papaver somniferum</name>
    <name type="common">Opium poppy</name>
    <dbReference type="NCBI Taxonomy" id="3469"/>
    <lineage>
        <taxon>Eukaryota</taxon>
        <taxon>Viridiplantae</taxon>
        <taxon>Streptophyta</taxon>
        <taxon>Embryophyta</taxon>
        <taxon>Tracheophyta</taxon>
        <taxon>Spermatophyta</taxon>
        <taxon>Magnoliopsida</taxon>
        <taxon>Ranunculales</taxon>
        <taxon>Papaveraceae</taxon>
        <taxon>Papaveroideae</taxon>
        <taxon>Papaver</taxon>
    </lineage>
</organism>
<sequence>MGMRIPCLSSAQTNFSPTATFLEYVTLKKVISCLVSKSFLSLNSVFTMIVDLIAIEAETPEDYYLNPSDNLMKVTSMWSVVEHADVLEVSINTVFIGDLVFIMPNGEENIINILVDVENKKKDARFHHQDGMKKN</sequence>
<gene>
    <name evidence="1" type="ORF">C5167_012476</name>
</gene>
<name>A0A4Y7IZK0_PAPSO</name>
<accession>A0A4Y7IZK0</accession>
<dbReference type="Gramene" id="RZC53616">
    <property type="protein sequence ID" value="RZC53616"/>
    <property type="gene ID" value="C5167_012476"/>
</dbReference>
<evidence type="ECO:0000313" key="1">
    <source>
        <dbReference type="EMBL" id="RZC53616.1"/>
    </source>
</evidence>
<dbReference type="Proteomes" id="UP000316621">
    <property type="component" value="Chromosome 3"/>
</dbReference>
<dbReference type="EMBL" id="CM010717">
    <property type="protein sequence ID" value="RZC53616.1"/>
    <property type="molecule type" value="Genomic_DNA"/>
</dbReference>
<proteinExistence type="predicted"/>
<keyword evidence="2" id="KW-1185">Reference proteome</keyword>
<dbReference type="AlphaFoldDB" id="A0A4Y7IZK0"/>
<reference evidence="1 2" key="1">
    <citation type="journal article" date="2018" name="Science">
        <title>The opium poppy genome and morphinan production.</title>
        <authorList>
            <person name="Guo L."/>
            <person name="Winzer T."/>
            <person name="Yang X."/>
            <person name="Li Y."/>
            <person name="Ning Z."/>
            <person name="He Z."/>
            <person name="Teodor R."/>
            <person name="Lu Y."/>
            <person name="Bowser T.A."/>
            <person name="Graham I.A."/>
            <person name="Ye K."/>
        </authorList>
    </citation>
    <scope>NUCLEOTIDE SEQUENCE [LARGE SCALE GENOMIC DNA]</scope>
    <source>
        <strain evidence="2">cv. HN1</strain>
        <tissue evidence="1">Leaves</tissue>
    </source>
</reference>
<protein>
    <submittedName>
        <fullName evidence="1">Uncharacterized protein</fullName>
    </submittedName>
</protein>